<dbReference type="EMBL" id="LAZR01000091">
    <property type="protein sequence ID" value="KKN92897.1"/>
    <property type="molecule type" value="Genomic_DNA"/>
</dbReference>
<protein>
    <recommendedName>
        <fullName evidence="4">Colanic acid biosynthesis acetyltransferase</fullName>
    </recommendedName>
</protein>
<sequence>MLLRAFGAKVGRRVHVYPSCRIWAPWNLTMGDYACLADHVDCYCVAPISIGEHSTISQYSYLCTATHDHRQTTMPLVLKPIVIEDQVWVCADVFVAPGIRIAQGAVVGARSTATQHVRPWTIVAGNPAKFIKERILKG</sequence>
<comment type="similarity">
    <text evidence="1">Belongs to the transferase hexapeptide repeat family.</text>
</comment>
<comment type="caution">
    <text evidence="3">The sequence shown here is derived from an EMBL/GenBank/DDBJ whole genome shotgun (WGS) entry which is preliminary data.</text>
</comment>
<proteinExistence type="inferred from homology"/>
<dbReference type="PANTHER" id="PTHR23416">
    <property type="entry name" value="SIALIC ACID SYNTHASE-RELATED"/>
    <property type="match status" value="1"/>
</dbReference>
<accession>A0A0F9UZI3</accession>
<dbReference type="GO" id="GO:0005829">
    <property type="term" value="C:cytosol"/>
    <property type="evidence" value="ECO:0007669"/>
    <property type="project" value="TreeGrafter"/>
</dbReference>
<dbReference type="AlphaFoldDB" id="A0A0F9UZI3"/>
<name>A0A0F9UZI3_9ZZZZ</name>
<dbReference type="PANTHER" id="PTHR23416:SF23">
    <property type="entry name" value="ACETYLTRANSFERASE C18B11.09C-RELATED"/>
    <property type="match status" value="1"/>
</dbReference>
<dbReference type="Gene3D" id="2.160.10.10">
    <property type="entry name" value="Hexapeptide repeat proteins"/>
    <property type="match status" value="1"/>
</dbReference>
<organism evidence="3">
    <name type="scientific">marine sediment metagenome</name>
    <dbReference type="NCBI Taxonomy" id="412755"/>
    <lineage>
        <taxon>unclassified sequences</taxon>
        <taxon>metagenomes</taxon>
        <taxon>ecological metagenomes</taxon>
    </lineage>
</organism>
<evidence type="ECO:0000313" key="3">
    <source>
        <dbReference type="EMBL" id="KKN92897.1"/>
    </source>
</evidence>
<evidence type="ECO:0008006" key="4">
    <source>
        <dbReference type="Google" id="ProtNLM"/>
    </source>
</evidence>
<dbReference type="CDD" id="cd05825">
    <property type="entry name" value="LbH_wcaF_like"/>
    <property type="match status" value="1"/>
</dbReference>
<dbReference type="InterPro" id="IPR011004">
    <property type="entry name" value="Trimer_LpxA-like_sf"/>
</dbReference>
<keyword evidence="2" id="KW-0808">Transferase</keyword>
<evidence type="ECO:0000256" key="2">
    <source>
        <dbReference type="ARBA" id="ARBA00022679"/>
    </source>
</evidence>
<dbReference type="InterPro" id="IPR051159">
    <property type="entry name" value="Hexapeptide_acetyltransf"/>
</dbReference>
<dbReference type="GO" id="GO:0008374">
    <property type="term" value="F:O-acyltransferase activity"/>
    <property type="evidence" value="ECO:0007669"/>
    <property type="project" value="TreeGrafter"/>
</dbReference>
<evidence type="ECO:0000256" key="1">
    <source>
        <dbReference type="ARBA" id="ARBA00007274"/>
    </source>
</evidence>
<dbReference type="SUPFAM" id="SSF51161">
    <property type="entry name" value="Trimeric LpxA-like enzymes"/>
    <property type="match status" value="1"/>
</dbReference>
<gene>
    <name evidence="3" type="ORF">LCGC14_0204260</name>
</gene>
<reference evidence="3" key="1">
    <citation type="journal article" date="2015" name="Nature">
        <title>Complex archaea that bridge the gap between prokaryotes and eukaryotes.</title>
        <authorList>
            <person name="Spang A."/>
            <person name="Saw J.H."/>
            <person name="Jorgensen S.L."/>
            <person name="Zaremba-Niedzwiedzka K."/>
            <person name="Martijn J."/>
            <person name="Lind A.E."/>
            <person name="van Eijk R."/>
            <person name="Schleper C."/>
            <person name="Guy L."/>
            <person name="Ettema T.J."/>
        </authorList>
    </citation>
    <scope>NUCLEOTIDE SEQUENCE</scope>
</reference>